<dbReference type="Pfam" id="PF02866">
    <property type="entry name" value="Ldh_1_C"/>
    <property type="match status" value="1"/>
</dbReference>
<reference evidence="9 10" key="1">
    <citation type="submission" date="2019-02" db="EMBL/GenBank/DDBJ databases">
        <title>Isolation and identification of novel species under the genus Muribaculum.</title>
        <authorList>
            <person name="Miyake S."/>
            <person name="Ding Y."/>
            <person name="Low A."/>
            <person name="Soh M."/>
            <person name="Seedorf H."/>
        </authorList>
    </citation>
    <scope>NUCLEOTIDE SEQUENCE [LARGE SCALE GENOMIC DNA]</scope>
    <source>
        <strain evidence="9 10">TLL-A4</strain>
    </source>
</reference>
<evidence type="ECO:0000256" key="6">
    <source>
        <dbReference type="RuleBase" id="RU003369"/>
    </source>
</evidence>
<feature type="binding site" evidence="5">
    <location>
        <begin position="123"/>
        <end position="125"/>
    </location>
    <ligand>
        <name>NAD(+)</name>
        <dbReference type="ChEBI" id="CHEBI:57540"/>
    </ligand>
</feature>
<feature type="binding site" evidence="5">
    <location>
        <position position="39"/>
    </location>
    <ligand>
        <name>NAD(+)</name>
        <dbReference type="ChEBI" id="CHEBI:57540"/>
    </ligand>
</feature>
<dbReference type="SUPFAM" id="SSF56327">
    <property type="entry name" value="LDH C-terminal domain-like"/>
    <property type="match status" value="1"/>
</dbReference>
<dbReference type="InterPro" id="IPR036291">
    <property type="entry name" value="NAD(P)-bd_dom_sf"/>
</dbReference>
<feature type="binding site" evidence="4">
    <location>
        <position position="125"/>
    </location>
    <ligand>
        <name>substrate</name>
    </ligand>
</feature>
<keyword evidence="2 6" id="KW-0560">Oxidoreductase</keyword>
<feature type="binding site" evidence="5">
    <location>
        <begin position="13"/>
        <end position="19"/>
    </location>
    <ligand>
        <name>NAD(+)</name>
        <dbReference type="ChEBI" id="CHEBI:57540"/>
    </ligand>
</feature>
<dbReference type="GO" id="GO:0006108">
    <property type="term" value="P:malate metabolic process"/>
    <property type="evidence" value="ECO:0007669"/>
    <property type="project" value="InterPro"/>
</dbReference>
<protein>
    <submittedName>
        <fullName evidence="9">Malate dehydrogenase</fullName>
    </submittedName>
</protein>
<evidence type="ECO:0000313" key="10">
    <source>
        <dbReference type="Proteomes" id="UP000297031"/>
    </source>
</evidence>
<gene>
    <name evidence="9" type="ORF">E7746_12460</name>
</gene>
<dbReference type="PIRSF" id="PIRSF000102">
    <property type="entry name" value="Lac_mal_DH"/>
    <property type="match status" value="1"/>
</dbReference>
<dbReference type="SUPFAM" id="SSF51735">
    <property type="entry name" value="NAD(P)-binding Rossmann-fold domains"/>
    <property type="match status" value="1"/>
</dbReference>
<dbReference type="Gene3D" id="3.40.50.720">
    <property type="entry name" value="NAD(P)-binding Rossmann-like Domain"/>
    <property type="match status" value="1"/>
</dbReference>
<dbReference type="InterPro" id="IPR022383">
    <property type="entry name" value="Lactate/malate_DH_C"/>
</dbReference>
<dbReference type="InterPro" id="IPR001236">
    <property type="entry name" value="Lactate/malate_DH_N"/>
</dbReference>
<dbReference type="OrthoDB" id="9802969at2"/>
<proteinExistence type="inferred from homology"/>
<evidence type="ECO:0000313" key="9">
    <source>
        <dbReference type="EMBL" id="QCD36633.1"/>
    </source>
</evidence>
<dbReference type="RefSeq" id="WP_123394912.1">
    <property type="nucleotide sequence ID" value="NZ_CANQMU010000002.1"/>
</dbReference>
<dbReference type="Proteomes" id="UP000297031">
    <property type="component" value="Chromosome"/>
</dbReference>
<evidence type="ECO:0000256" key="4">
    <source>
        <dbReference type="PIRSR" id="PIRSR000102-2"/>
    </source>
</evidence>
<dbReference type="InterPro" id="IPR001557">
    <property type="entry name" value="L-lactate/malate_DH"/>
</dbReference>
<keyword evidence="10" id="KW-1185">Reference proteome</keyword>
<keyword evidence="5" id="KW-0520">NAD</keyword>
<dbReference type="Gene3D" id="3.90.110.10">
    <property type="entry name" value="Lactate dehydrogenase/glycoside hydrolase, family 4, C-terminal"/>
    <property type="match status" value="1"/>
</dbReference>
<evidence type="ECO:0000256" key="2">
    <source>
        <dbReference type="ARBA" id="ARBA00023002"/>
    </source>
</evidence>
<evidence type="ECO:0000256" key="5">
    <source>
        <dbReference type="PIRSR" id="PIRSR000102-3"/>
    </source>
</evidence>
<feature type="binding site" evidence="4">
    <location>
        <position position="92"/>
    </location>
    <ligand>
        <name>substrate</name>
    </ligand>
</feature>
<dbReference type="KEGG" id="mgod:E7746_12460"/>
<dbReference type="GO" id="GO:0016616">
    <property type="term" value="F:oxidoreductase activity, acting on the CH-OH group of donors, NAD or NADP as acceptor"/>
    <property type="evidence" value="ECO:0007669"/>
    <property type="project" value="InterPro"/>
</dbReference>
<dbReference type="EMBL" id="CP039393">
    <property type="protein sequence ID" value="QCD36633.1"/>
    <property type="molecule type" value="Genomic_DNA"/>
</dbReference>
<feature type="binding site" evidence="4">
    <location>
        <position position="155"/>
    </location>
    <ligand>
        <name>substrate</name>
    </ligand>
</feature>
<comment type="similarity">
    <text evidence="1">Belongs to the LDH/MDH superfamily. MDH type 2 family.</text>
</comment>
<feature type="active site" description="Proton acceptor" evidence="3">
    <location>
        <position position="180"/>
    </location>
</feature>
<evidence type="ECO:0000256" key="1">
    <source>
        <dbReference type="ARBA" id="ARBA00009613"/>
    </source>
</evidence>
<organism evidence="9 10">
    <name type="scientific">Muribaculum gordoncarteri</name>
    <dbReference type="NCBI Taxonomy" id="2530390"/>
    <lineage>
        <taxon>Bacteria</taxon>
        <taxon>Pseudomonadati</taxon>
        <taxon>Bacteroidota</taxon>
        <taxon>Bacteroidia</taxon>
        <taxon>Bacteroidales</taxon>
        <taxon>Muribaculaceae</taxon>
        <taxon>Muribaculum</taxon>
    </lineage>
</organism>
<accession>A0A4P7VQR0</accession>
<evidence type="ECO:0000259" key="7">
    <source>
        <dbReference type="Pfam" id="PF00056"/>
    </source>
</evidence>
<dbReference type="PRINTS" id="PR00086">
    <property type="entry name" value="LLDHDRGNASE"/>
</dbReference>
<sequence length="338" mass="37239">MSFLTNEKLTIVGAAGMIGSNMAQTAAMMRLTPNICLYDPFEPALKGVAEELYHCGFEGMNITYTSDIKEALTGASYIVSSGGAARKAGMTREDLLKGNAEIAAQFGKDVRAYCPDVKHIVVIFNPADITGLITLLYSGLKPSQVTTLAALDSTRLRSELSKYFKIPADDIVNARTYGGHGEQMAVFASTTTVNGKPLTEIIGTEALPEKEWEEMKVRVIQGGKNIIDLRGRSSFQSPAYLSIEMIAAAMGGKPFRWPAGTYVNDAKYHHIMMAMETTISKDGVKCKEITGTREEQDEMEKSYQHLCKLRDEIIEMGIIPPIKDWHKLNKYVDESTDK</sequence>
<dbReference type="InterPro" id="IPR010945">
    <property type="entry name" value="Malate_DH_type2"/>
</dbReference>
<dbReference type="AlphaFoldDB" id="A0A4P7VQR0"/>
<dbReference type="GO" id="GO:0016615">
    <property type="term" value="F:malate dehydrogenase activity"/>
    <property type="evidence" value="ECO:0007669"/>
    <property type="project" value="InterPro"/>
</dbReference>
<feature type="binding site" evidence="5">
    <location>
        <position position="99"/>
    </location>
    <ligand>
        <name>NAD(+)</name>
        <dbReference type="ChEBI" id="CHEBI:57540"/>
    </ligand>
</feature>
<dbReference type="Pfam" id="PF00056">
    <property type="entry name" value="Ldh_1_N"/>
    <property type="match status" value="1"/>
</dbReference>
<name>A0A4P7VQR0_9BACT</name>
<dbReference type="PANTHER" id="PTHR23382">
    <property type="entry name" value="MALATE DEHYDROGENASE"/>
    <property type="match status" value="1"/>
</dbReference>
<feature type="domain" description="Lactate/malate dehydrogenase N-terminal" evidence="7">
    <location>
        <begin position="8"/>
        <end position="145"/>
    </location>
</feature>
<evidence type="ECO:0000256" key="3">
    <source>
        <dbReference type="PIRSR" id="PIRSR000102-1"/>
    </source>
</evidence>
<feature type="domain" description="Lactate/malate dehydrogenase C-terminal" evidence="8">
    <location>
        <begin position="150"/>
        <end position="309"/>
    </location>
</feature>
<feature type="binding site" evidence="4">
    <location>
        <position position="86"/>
    </location>
    <ligand>
        <name>substrate</name>
    </ligand>
</feature>
<dbReference type="InterPro" id="IPR015955">
    <property type="entry name" value="Lactate_DH/Glyco_Ohase_4_C"/>
</dbReference>
<evidence type="ECO:0000259" key="8">
    <source>
        <dbReference type="Pfam" id="PF02866"/>
    </source>
</evidence>